<accession>A0A2I0KK50</accession>
<protein>
    <submittedName>
        <fullName evidence="2">Uncharacterized protein</fullName>
    </submittedName>
</protein>
<dbReference type="AlphaFoldDB" id="A0A2I0KK50"/>
<evidence type="ECO:0000313" key="2">
    <source>
        <dbReference type="EMBL" id="PKI68892.1"/>
    </source>
</evidence>
<feature type="region of interest" description="Disordered" evidence="1">
    <location>
        <begin position="58"/>
        <end position="93"/>
    </location>
</feature>
<dbReference type="EMBL" id="PGOL01000540">
    <property type="protein sequence ID" value="PKI68892.1"/>
    <property type="molecule type" value="Genomic_DNA"/>
</dbReference>
<proteinExistence type="predicted"/>
<feature type="compositionally biased region" description="Polar residues" evidence="1">
    <location>
        <begin position="58"/>
        <end position="91"/>
    </location>
</feature>
<feature type="compositionally biased region" description="Polar residues" evidence="1">
    <location>
        <begin position="11"/>
        <end position="28"/>
    </location>
</feature>
<keyword evidence="3" id="KW-1185">Reference proteome</keyword>
<reference evidence="2 3" key="1">
    <citation type="submission" date="2017-11" db="EMBL/GenBank/DDBJ databases">
        <title>De-novo sequencing of pomegranate (Punica granatum L.) genome.</title>
        <authorList>
            <person name="Akparov Z."/>
            <person name="Amiraslanov A."/>
            <person name="Hajiyeva S."/>
            <person name="Abbasov M."/>
            <person name="Kaur K."/>
            <person name="Hamwieh A."/>
            <person name="Solovyev V."/>
            <person name="Salamov A."/>
            <person name="Braich B."/>
            <person name="Kosarev P."/>
            <person name="Mahmoud A."/>
            <person name="Hajiyev E."/>
            <person name="Babayeva S."/>
            <person name="Izzatullayeva V."/>
            <person name="Mammadov A."/>
            <person name="Mammadov A."/>
            <person name="Sharifova S."/>
            <person name="Ojaghi J."/>
            <person name="Eynullazada K."/>
            <person name="Bayramov B."/>
            <person name="Abdulazimova A."/>
            <person name="Shahmuradov I."/>
        </authorList>
    </citation>
    <scope>NUCLEOTIDE SEQUENCE [LARGE SCALE GENOMIC DNA]</scope>
    <source>
        <strain evidence="3">cv. AG2017</strain>
        <tissue evidence="2">Leaf</tissue>
    </source>
</reference>
<sequence>MRRCRLIKHTGGTNQKSTNPDKWGSSSCNLSTKTEDGTLGGILKKSNQVVYSNAIPNRLSYQTQPSKAGSSSSTVGDRPSHQNSSGQSTRQHGGEVRVYLAADVNRCILLGRGNVLPKLSLFSLTSHNSKTGYSHPSIGYYKAKISNIHFRESSHNTLEMTRPRHSTPELESFITQPGHPQRNSRTSDEIDLQQIKALVATHNAIIQQAHSHVTSGRPQLPLHHLSVVPTQHQANRRSKCLTLSPNVDSCFYIPYTFLSSQHLLLSTGFDPAFIAFHGLRPSIHCFPRASAQHLQLFMGFGSGFTAFHGLRPSIYYFPQASTQHLHLSHGFRPSIYYFPRASAQHLQFSTSFGPTFTAFHGFRPSIYCLGFGLTSTALHGLRFSIYCFPRLSTGFGLAFTAFHRLQPNIYSFPQASAYHLQPSTGFGQAFSAFHGFRPCIYCFPRASQLSTDFGSAFTTLMAPALPLPLYGLRPSSTVS</sequence>
<dbReference type="Proteomes" id="UP000233551">
    <property type="component" value="Unassembled WGS sequence"/>
</dbReference>
<comment type="caution">
    <text evidence="2">The sequence shown here is derived from an EMBL/GenBank/DDBJ whole genome shotgun (WGS) entry which is preliminary data.</text>
</comment>
<feature type="region of interest" description="Disordered" evidence="1">
    <location>
        <begin position="1"/>
        <end position="28"/>
    </location>
</feature>
<organism evidence="2 3">
    <name type="scientific">Punica granatum</name>
    <name type="common">Pomegranate</name>
    <dbReference type="NCBI Taxonomy" id="22663"/>
    <lineage>
        <taxon>Eukaryota</taxon>
        <taxon>Viridiplantae</taxon>
        <taxon>Streptophyta</taxon>
        <taxon>Embryophyta</taxon>
        <taxon>Tracheophyta</taxon>
        <taxon>Spermatophyta</taxon>
        <taxon>Magnoliopsida</taxon>
        <taxon>eudicotyledons</taxon>
        <taxon>Gunneridae</taxon>
        <taxon>Pentapetalae</taxon>
        <taxon>rosids</taxon>
        <taxon>malvids</taxon>
        <taxon>Myrtales</taxon>
        <taxon>Lythraceae</taxon>
        <taxon>Punica</taxon>
    </lineage>
</organism>
<gene>
    <name evidence="2" type="ORF">CRG98_010747</name>
</gene>
<feature type="region of interest" description="Disordered" evidence="1">
    <location>
        <begin position="167"/>
        <end position="187"/>
    </location>
</feature>
<evidence type="ECO:0000256" key="1">
    <source>
        <dbReference type="SAM" id="MobiDB-lite"/>
    </source>
</evidence>
<name>A0A2I0KK50_PUNGR</name>
<evidence type="ECO:0000313" key="3">
    <source>
        <dbReference type="Proteomes" id="UP000233551"/>
    </source>
</evidence>